<dbReference type="FunFam" id="4.10.1000.10:FF:000026">
    <property type="entry name" value="Zinc finger CCCH domain-containing protein 11A"/>
    <property type="match status" value="1"/>
</dbReference>
<keyword evidence="1" id="KW-0479">Metal-binding</keyword>
<feature type="compositionally biased region" description="Acidic residues" evidence="2">
    <location>
        <begin position="185"/>
        <end position="200"/>
    </location>
</feature>
<dbReference type="Proteomes" id="UP000472265">
    <property type="component" value="Chromosome 6"/>
</dbReference>
<feature type="zinc finger region" description="C3H1-type" evidence="1">
    <location>
        <begin position="39"/>
        <end position="61"/>
    </location>
</feature>
<feature type="compositionally biased region" description="Low complexity" evidence="2">
    <location>
        <begin position="875"/>
        <end position="891"/>
    </location>
</feature>
<evidence type="ECO:0000313" key="4">
    <source>
        <dbReference type="Ensembl" id="ENSSAUP00010011217.1"/>
    </source>
</evidence>
<accession>A0A671UBU3</accession>
<dbReference type="InParanoid" id="A0A671UBU3"/>
<dbReference type="InterPro" id="IPR000571">
    <property type="entry name" value="Znf_CCCH"/>
</dbReference>
<feature type="compositionally biased region" description="Basic residues" evidence="2">
    <location>
        <begin position="511"/>
        <end position="520"/>
    </location>
</feature>
<feature type="compositionally biased region" description="Basic and acidic residues" evidence="2">
    <location>
        <begin position="290"/>
        <end position="302"/>
    </location>
</feature>
<feature type="region of interest" description="Disordered" evidence="2">
    <location>
        <begin position="236"/>
        <end position="258"/>
    </location>
</feature>
<evidence type="ECO:0000256" key="2">
    <source>
        <dbReference type="SAM" id="MobiDB-lite"/>
    </source>
</evidence>
<feature type="compositionally biased region" description="Low complexity" evidence="2">
    <location>
        <begin position="611"/>
        <end position="625"/>
    </location>
</feature>
<feature type="compositionally biased region" description="Polar residues" evidence="2">
    <location>
        <begin position="646"/>
        <end position="655"/>
    </location>
</feature>
<evidence type="ECO:0000313" key="5">
    <source>
        <dbReference type="Proteomes" id="UP000472265"/>
    </source>
</evidence>
<feature type="compositionally biased region" description="Basic and acidic residues" evidence="2">
    <location>
        <begin position="311"/>
        <end position="321"/>
    </location>
</feature>
<dbReference type="Ensembl" id="ENSSAUT00010011928.1">
    <property type="protein sequence ID" value="ENSSAUP00010011217.1"/>
    <property type="gene ID" value="ENSSAUG00010005416.1"/>
</dbReference>
<dbReference type="Gene3D" id="4.10.1000.10">
    <property type="entry name" value="Zinc finger, CCCH-type"/>
    <property type="match status" value="1"/>
</dbReference>
<feature type="domain" description="C3H1-type" evidence="3">
    <location>
        <begin position="39"/>
        <end position="61"/>
    </location>
</feature>
<dbReference type="Pfam" id="PF15663">
    <property type="entry name" value="zf-CCCH_3"/>
    <property type="match status" value="1"/>
</dbReference>
<gene>
    <name evidence="4" type="primary">zc3h11a</name>
</gene>
<feature type="compositionally biased region" description="Basic and acidic residues" evidence="2">
    <location>
        <begin position="562"/>
        <end position="586"/>
    </location>
</feature>
<feature type="compositionally biased region" description="Acidic residues" evidence="2">
    <location>
        <begin position="906"/>
        <end position="918"/>
    </location>
</feature>
<name>A0A671UBU3_SPAAU</name>
<reference evidence="4" key="3">
    <citation type="submission" date="2025-09" db="UniProtKB">
        <authorList>
            <consortium name="Ensembl"/>
        </authorList>
    </citation>
    <scope>IDENTIFICATION</scope>
</reference>
<feature type="compositionally biased region" description="Low complexity" evidence="2">
    <location>
        <begin position="816"/>
        <end position="829"/>
    </location>
</feature>
<dbReference type="AlphaFoldDB" id="A0A671UBU3"/>
<feature type="region of interest" description="Disordered" evidence="2">
    <location>
        <begin position="804"/>
        <end position="831"/>
    </location>
</feature>
<feature type="compositionally biased region" description="Polar residues" evidence="2">
    <location>
        <begin position="543"/>
        <end position="556"/>
    </location>
</feature>
<dbReference type="GO" id="GO:0008270">
    <property type="term" value="F:zinc ion binding"/>
    <property type="evidence" value="ECO:0007669"/>
    <property type="project" value="UniProtKB-KW"/>
</dbReference>
<dbReference type="GeneTree" id="ENSGT00920000149095"/>
<protein>
    <submittedName>
        <fullName evidence="4">Zinc finger CCCH-type containing 11A</fullName>
    </submittedName>
</protein>
<feature type="region of interest" description="Disordered" evidence="2">
    <location>
        <begin position="485"/>
        <end position="771"/>
    </location>
</feature>
<feature type="region of interest" description="Disordered" evidence="2">
    <location>
        <begin position="845"/>
        <end position="918"/>
    </location>
</feature>
<feature type="region of interest" description="Disordered" evidence="2">
    <location>
        <begin position="125"/>
        <end position="222"/>
    </location>
</feature>
<dbReference type="GO" id="GO:0016973">
    <property type="term" value="P:poly(A)+ mRNA export from nucleus"/>
    <property type="evidence" value="ECO:0007669"/>
    <property type="project" value="TreeGrafter"/>
</dbReference>
<reference evidence="4" key="2">
    <citation type="submission" date="2025-08" db="UniProtKB">
        <authorList>
            <consortium name="Ensembl"/>
        </authorList>
    </citation>
    <scope>IDENTIFICATION</scope>
</reference>
<feature type="compositionally biased region" description="Polar residues" evidence="2">
    <location>
        <begin position="804"/>
        <end position="813"/>
    </location>
</feature>
<dbReference type="PANTHER" id="PTHR15725">
    <property type="entry name" value="ZN-FINGER, C-X8-C-X5-C-X3-H TYPE-CONTAINING"/>
    <property type="match status" value="1"/>
</dbReference>
<keyword evidence="1" id="KW-0863">Zinc-finger</keyword>
<feature type="compositionally biased region" description="Basic and acidic residues" evidence="2">
    <location>
        <begin position="731"/>
        <end position="741"/>
    </location>
</feature>
<dbReference type="InterPro" id="IPR041686">
    <property type="entry name" value="Znf-CCCH_3"/>
</dbReference>
<dbReference type="PANTHER" id="PTHR15725:SF14">
    <property type="entry name" value="ZINC FINGER CCCH DOMAIN-CONTAINING PROTEIN 11A"/>
    <property type="match status" value="1"/>
</dbReference>
<feature type="compositionally biased region" description="Polar residues" evidence="2">
    <location>
        <begin position="696"/>
        <end position="705"/>
    </location>
</feature>
<proteinExistence type="predicted"/>
<keyword evidence="1" id="KW-0862">Zinc</keyword>
<feature type="compositionally biased region" description="Basic and acidic residues" evidence="2">
    <location>
        <begin position="530"/>
        <end position="542"/>
    </location>
</feature>
<feature type="compositionally biased region" description="Polar residues" evidence="2">
    <location>
        <begin position="679"/>
        <end position="688"/>
    </location>
</feature>
<sequence length="930" mass="101434">MESPVGPEENQLLDLKVITSSPPSLKTHTSITMTNHGDDCYFFYYSTCTKGDSCPFRHCEAAMGNETVCNLWQEGRCFRTVCKFRHMEITKNRKEIPCYWENQAAGCQKPHCAFFHERPRYIDGSFVPPDKIQSKNKEQPLEEPALPPAAPLPTAANPQLRGIIKTEAQEPVPSPTHPPVVINPADDDEDEDDPVSEEGEDGKVGPSPRKLHKSGDSLNFGVSTLEEIRLRKALKASMKRAGYPIQSAETSDNGEKENRQSIFQPILYEARDGPLIFEETMRPRGSVAERLGRKIPHSDGKSGEAVPLKRSLAERLGKVVDGEEPVMPPQKAMKPIKERLGLSAGSVATQPAETNAEPKKAPEQIRIKTLEEIRQEKAAKSQSKEGPSVGAHEINNTKTAKGVKRAITNRDHSITHIKTFSEILHARKKRQDEQQEQSPSPKKAKHTVENAPGKSQGECNSAGPCHKAINVEGVRVKTLEEIRREKAARLQAQQAHEAENKKSSDTENGAKKPRLLRIKKLASQTGNITTEEKSAEATERLLETSTVSPETTNAYGNSVKVKTFEEIMREKRFRKQEMEEQDKGSTEAEPCQKQTAEGTLKRKVPAKDSLTPPGSSSPSSATPAPDNTLPDQKVPVRKLIPLKSKTPLNSSSTPCTRGAAVTSVPVKLSSSAFEDETESCSQSPNSSREIPHKNTRSSTTSSPAKQTRPAPQGPAADTPTAEKTLNSKHKNSPEHTTDTKVRPKLNVKPSVVKPAVQVKPGQKRRGAARSAVAAVKPLNSASTLLEEPLQGTTCRDTQVFPSSSAEAQLSSAVPCSPSTLLDSGSSSSPLREELQTVPVFKHGLNQETKPTVREACTVPQSPVLKTPTQPKSRRTSVAASTSSAAASSSAVDDFEELINEFTEDHLEGEDVDPGIGEDDLLQELSEMIDS</sequence>
<keyword evidence="5" id="KW-1185">Reference proteome</keyword>
<evidence type="ECO:0000256" key="1">
    <source>
        <dbReference type="PROSITE-ProRule" id="PRU00723"/>
    </source>
</evidence>
<dbReference type="OMA" id="NVRPSVM"/>
<organism evidence="4 5">
    <name type="scientific">Sparus aurata</name>
    <name type="common">Gilthead sea bream</name>
    <dbReference type="NCBI Taxonomy" id="8175"/>
    <lineage>
        <taxon>Eukaryota</taxon>
        <taxon>Metazoa</taxon>
        <taxon>Chordata</taxon>
        <taxon>Craniata</taxon>
        <taxon>Vertebrata</taxon>
        <taxon>Euteleostomi</taxon>
        <taxon>Actinopterygii</taxon>
        <taxon>Neopterygii</taxon>
        <taxon>Teleostei</taxon>
        <taxon>Neoteleostei</taxon>
        <taxon>Acanthomorphata</taxon>
        <taxon>Eupercaria</taxon>
        <taxon>Spariformes</taxon>
        <taxon>Sparidae</taxon>
        <taxon>Sparus</taxon>
    </lineage>
</organism>
<dbReference type="PROSITE" id="PS50103">
    <property type="entry name" value="ZF_C3H1"/>
    <property type="match status" value="1"/>
</dbReference>
<feature type="compositionally biased region" description="Basic and acidic residues" evidence="2">
    <location>
        <begin position="356"/>
        <end position="383"/>
    </location>
</feature>
<reference evidence="4" key="1">
    <citation type="submission" date="2021-04" db="EMBL/GenBank/DDBJ databases">
        <authorList>
            <consortium name="Wellcome Sanger Institute Data Sharing"/>
        </authorList>
    </citation>
    <scope>NUCLEOTIDE SEQUENCE [LARGE SCALE GENOMIC DNA]</scope>
</reference>
<feature type="compositionally biased region" description="Basic and acidic residues" evidence="2">
    <location>
        <begin position="496"/>
        <end position="510"/>
    </location>
</feature>
<dbReference type="SMART" id="SM00356">
    <property type="entry name" value="ZnF_C3H1"/>
    <property type="match status" value="3"/>
</dbReference>
<evidence type="ECO:0000259" key="3">
    <source>
        <dbReference type="PROSITE" id="PS50103"/>
    </source>
</evidence>
<feature type="region of interest" description="Disordered" evidence="2">
    <location>
        <begin position="289"/>
        <end position="471"/>
    </location>
</feature>